<comment type="caution">
    <text evidence="10">The sequence shown here is derived from an EMBL/GenBank/DDBJ whole genome shotgun (WGS) entry which is preliminary data.</text>
</comment>
<keyword evidence="2" id="KW-1015">Disulfide bond</keyword>
<dbReference type="PANTHER" id="PTHR11905">
    <property type="entry name" value="ADAM A DISINTEGRIN AND METALLOPROTEASE DOMAIN"/>
    <property type="match status" value="1"/>
</dbReference>
<dbReference type="InterPro" id="IPR002347">
    <property type="entry name" value="SDR_fam"/>
</dbReference>
<dbReference type="VEuPathDB" id="FungiDB:AO090138000113"/>
<comment type="function">
    <text evidence="3">Probable zinc protease.</text>
</comment>
<dbReference type="InterPro" id="IPR001762">
    <property type="entry name" value="Disintegrin_dom"/>
</dbReference>
<feature type="transmembrane region" description="Helical" evidence="7">
    <location>
        <begin position="967"/>
        <end position="993"/>
    </location>
</feature>
<evidence type="ECO:0000256" key="4">
    <source>
        <dbReference type="ARBA" id="ARBA00074021"/>
    </source>
</evidence>
<evidence type="ECO:0000256" key="2">
    <source>
        <dbReference type="ARBA" id="ARBA00023157"/>
    </source>
</evidence>
<keyword evidence="5" id="KW-0479">Metal-binding</keyword>
<feature type="binding site" evidence="5">
    <location>
        <position position="709"/>
    </location>
    <ligand>
        <name>Zn(2+)</name>
        <dbReference type="ChEBI" id="CHEBI:29105"/>
        <note>catalytic</note>
    </ligand>
</feature>
<dbReference type="InterPro" id="IPR024079">
    <property type="entry name" value="MetalloPept_cat_dom_sf"/>
</dbReference>
<dbReference type="eggNOG" id="KOG3607">
    <property type="taxonomic scope" value="Eukaryota"/>
</dbReference>
<dbReference type="GO" id="GO:0044550">
    <property type="term" value="P:secondary metabolite biosynthetic process"/>
    <property type="evidence" value="ECO:0007669"/>
    <property type="project" value="UniProtKB-ARBA"/>
</dbReference>
<dbReference type="GO" id="GO:0007229">
    <property type="term" value="P:integrin-mediated signaling pathway"/>
    <property type="evidence" value="ECO:0007669"/>
    <property type="project" value="UniProtKB-KW"/>
</dbReference>
<evidence type="ECO:0000256" key="3">
    <source>
        <dbReference type="ARBA" id="ARBA00056552"/>
    </source>
</evidence>
<dbReference type="Proteomes" id="UP000190312">
    <property type="component" value="Unassembled WGS sequence"/>
</dbReference>
<dbReference type="AlphaFoldDB" id="A0A1S9D7L8"/>
<dbReference type="Pfam" id="PF00106">
    <property type="entry name" value="adh_short"/>
    <property type="match status" value="1"/>
</dbReference>
<evidence type="ECO:0000313" key="10">
    <source>
        <dbReference type="EMBL" id="OOO05029.1"/>
    </source>
</evidence>
<dbReference type="InterPro" id="IPR020904">
    <property type="entry name" value="Sc_DH/Rdtase_CS"/>
</dbReference>
<keyword evidence="5" id="KW-0862">Zinc</keyword>
<sequence>MSQPAQGYTHNGPVDCSLPFDTNNLKGKTAIVTGGANGLGEGYVRALVAEGVNVCIADLNEEKGKKLEAELKGTKYIQCNTTIWEDQARLFREAVSFSPTGKIHYVVANAGIHRPDEVFLYSGDDQEPQKPDLSTIDVNIQGTLYTAKLASHYFIKQNGQTPSPKQEDTCLVLIGSGAAFLDCPRAPQYCASKWAMRGIMHALRRTAFYYGSRVNIISPWYVKTNILSEDAFAHVSSLGVVFATVEDAGQCLLRILSDTSINGHSIFVSGRKWAAQGYLDLDLEDYAGSALIQEIQEDQMKSAPASLGLFDRDLVALRFWVRSIFYSTSGHSIRSTPSQKASQLESIVIHTPSHQIEPEFDITFRIRGQDHELRLKLERNPYLLAHRPQIQYLDTEGVVKRTETFIEDDQSVFRGGVWIQVTGRNWEKVGWARIYIVRGGDDPLFEGTFSAFSQYYDVRILGDTAENTGVSAKNRYMVAYHASKTDLRRDIENSAEPPRCAADQVMPRSFNPRVIGAEDVSEGLLPDTISPLERRQSTLTTDDLVDSIGNPAGCPTSRRVALVGIATDCSYTSSFDSTESLRRSLINMVNAASEVFESSFNISLALHNLTISDANCPSTASDSAPWNVGCSEGDMNSRLQEFSSWRSSLSDTENAYWTLMTGCPSGSEVGISWIGQLCSSQSSTNVVAQTSNQWQVFAHESGHTFGAVHDCDSSTCSSSTQCCPLSSSTCDADAQYIMNPYSMSSQTEFSPCTVGNVCSLLGSRNMRTSCLLSDTSNVPTLTAGECGNGIVEAGEDCDCGDNCDDNSCCDGSTCRFRDNAVCDDSTGPCCTNCQFASSGTVCRESTGTCDIQETCTGNSSACPTDRYAPDGQTCGNSSGLFCASGQCTNRDMQCQQLLNTNSTGVSSCNNDSCTLSCSVDWYGSGVCMGMNRQVQDGTPCSDGLCRGGRCRSESENNGSWVDRHRSLIIGLSAGIGAALVLAVLLGIIICCCCRGKKTPKKAIPPAMPVTGQVPRVPPPYSPASPTRSIPAPNYRYA</sequence>
<dbReference type="SUPFAM" id="SSF55486">
    <property type="entry name" value="Metalloproteases ('zincins'), catalytic domain"/>
    <property type="match status" value="1"/>
</dbReference>
<reference evidence="10 11" key="1">
    <citation type="submission" date="2016-10" db="EMBL/GenBank/DDBJ databases">
        <title>Genome sequencing of Aspergillus oryzae BCC7051.</title>
        <authorList>
            <person name="Thammarongtham C."/>
            <person name="Vorapreeda T."/>
            <person name="Nookaew I."/>
            <person name="Srisuk T."/>
            <person name="Land M."/>
            <person name="Jeennor S."/>
            <person name="Laoteng K."/>
        </authorList>
    </citation>
    <scope>NUCLEOTIDE SEQUENCE [LARGE SCALE GENOMIC DNA]</scope>
    <source>
        <strain evidence="10 11">BCC7051</strain>
    </source>
</reference>
<feature type="domain" description="Disintegrin" evidence="8">
    <location>
        <begin position="783"/>
        <end position="870"/>
    </location>
</feature>
<dbReference type="PROSITE" id="PS50214">
    <property type="entry name" value="DISINTEGRIN_2"/>
    <property type="match status" value="1"/>
</dbReference>
<dbReference type="SUPFAM" id="SSF57552">
    <property type="entry name" value="Blood coagulation inhibitor (disintegrin)"/>
    <property type="match status" value="1"/>
</dbReference>
<dbReference type="InterPro" id="IPR036436">
    <property type="entry name" value="Disintegrin_dom_sf"/>
</dbReference>
<dbReference type="Pfam" id="PF00200">
    <property type="entry name" value="Disintegrin"/>
    <property type="match status" value="1"/>
</dbReference>
<feature type="binding site" evidence="5">
    <location>
        <position position="699"/>
    </location>
    <ligand>
        <name>Zn(2+)</name>
        <dbReference type="ChEBI" id="CHEBI:29105"/>
        <note>catalytic</note>
    </ligand>
</feature>
<feature type="binding site" evidence="5">
    <location>
        <position position="703"/>
    </location>
    <ligand>
        <name>Zn(2+)</name>
        <dbReference type="ChEBI" id="CHEBI:29105"/>
        <note>catalytic</note>
    </ligand>
</feature>
<feature type="active site" evidence="5">
    <location>
        <position position="700"/>
    </location>
</feature>
<organism evidence="10 11">
    <name type="scientific">Aspergillus oryzae</name>
    <name type="common">Yellow koji mold</name>
    <dbReference type="NCBI Taxonomy" id="5062"/>
    <lineage>
        <taxon>Eukaryota</taxon>
        <taxon>Fungi</taxon>
        <taxon>Dikarya</taxon>
        <taxon>Ascomycota</taxon>
        <taxon>Pezizomycotina</taxon>
        <taxon>Eurotiomycetes</taxon>
        <taxon>Eurotiomycetidae</taxon>
        <taxon>Eurotiales</taxon>
        <taxon>Aspergillaceae</taxon>
        <taxon>Aspergillus</taxon>
        <taxon>Aspergillus subgen. Circumdati</taxon>
    </lineage>
</organism>
<dbReference type="Pfam" id="PF13688">
    <property type="entry name" value="Reprolysin_5"/>
    <property type="match status" value="1"/>
</dbReference>
<dbReference type="VEuPathDB" id="FungiDB:AO090138000114"/>
<dbReference type="PANTHER" id="PTHR11905:SF222">
    <property type="entry name" value="ADAM FAMILY OF METALLOPROTEASE ADM-A (AFU_ORTHOLOGUE AFUA_6G14420)"/>
    <property type="match status" value="1"/>
</dbReference>
<dbReference type="InterPro" id="IPR001590">
    <property type="entry name" value="Peptidase_M12B"/>
</dbReference>
<comment type="caution">
    <text evidence="5">Lacks conserved residue(s) required for the propagation of feature annotation.</text>
</comment>
<dbReference type="PROSITE" id="PS50215">
    <property type="entry name" value="ADAM_MEPRO"/>
    <property type="match status" value="1"/>
</dbReference>
<protein>
    <recommendedName>
        <fullName evidence="4">Disintegrin and metalloproteinase domain-containing protein B</fullName>
    </recommendedName>
</protein>
<dbReference type="GO" id="GO:0004222">
    <property type="term" value="F:metalloendopeptidase activity"/>
    <property type="evidence" value="ECO:0007669"/>
    <property type="project" value="InterPro"/>
</dbReference>
<dbReference type="Gene3D" id="4.10.70.10">
    <property type="entry name" value="Disintegrin domain"/>
    <property type="match status" value="1"/>
</dbReference>
<dbReference type="InterPro" id="IPR036291">
    <property type="entry name" value="NAD(P)-bd_dom_sf"/>
</dbReference>
<dbReference type="InterPro" id="IPR034028">
    <property type="entry name" value="ZnMc_ADAM_fungal"/>
</dbReference>
<dbReference type="SMART" id="SM00608">
    <property type="entry name" value="ACR"/>
    <property type="match status" value="1"/>
</dbReference>
<accession>A0A1S9D7L8</accession>
<gene>
    <name evidence="10" type="ORF">OAory_01113660</name>
</gene>
<keyword evidence="7" id="KW-1133">Transmembrane helix</keyword>
<name>A0A1S9D7L8_ASPOZ</name>
<dbReference type="SMART" id="SM00050">
    <property type="entry name" value="DISIN"/>
    <property type="match status" value="1"/>
</dbReference>
<dbReference type="Gene3D" id="3.40.390.10">
    <property type="entry name" value="Collagenase (Catalytic Domain)"/>
    <property type="match status" value="1"/>
</dbReference>
<evidence type="ECO:0000259" key="8">
    <source>
        <dbReference type="PROSITE" id="PS50214"/>
    </source>
</evidence>
<dbReference type="Gene3D" id="3.40.50.720">
    <property type="entry name" value="NAD(P)-binding Rossmann-like Domain"/>
    <property type="match status" value="1"/>
</dbReference>
<dbReference type="CDD" id="cd04271">
    <property type="entry name" value="ZnMc_ADAM_fungal"/>
    <property type="match status" value="1"/>
</dbReference>
<dbReference type="PRINTS" id="PR00081">
    <property type="entry name" value="GDHRDH"/>
</dbReference>
<evidence type="ECO:0000256" key="7">
    <source>
        <dbReference type="SAM" id="Phobius"/>
    </source>
</evidence>
<dbReference type="OrthoDB" id="5951731at2759"/>
<dbReference type="InterPro" id="IPR006586">
    <property type="entry name" value="ADAM_Cys-rich"/>
</dbReference>
<feature type="region of interest" description="Disordered" evidence="6">
    <location>
        <begin position="1004"/>
        <end position="1037"/>
    </location>
</feature>
<evidence type="ECO:0000259" key="9">
    <source>
        <dbReference type="PROSITE" id="PS50215"/>
    </source>
</evidence>
<keyword evidence="10" id="KW-0401">Integrin</keyword>
<dbReference type="GO" id="GO:0006508">
    <property type="term" value="P:proteolysis"/>
    <property type="evidence" value="ECO:0007669"/>
    <property type="project" value="InterPro"/>
</dbReference>
<evidence type="ECO:0000313" key="11">
    <source>
        <dbReference type="Proteomes" id="UP000190312"/>
    </source>
</evidence>
<evidence type="ECO:0000256" key="6">
    <source>
        <dbReference type="SAM" id="MobiDB-lite"/>
    </source>
</evidence>
<evidence type="ECO:0000256" key="5">
    <source>
        <dbReference type="PROSITE-ProRule" id="PRU00276"/>
    </source>
</evidence>
<dbReference type="SUPFAM" id="SSF51735">
    <property type="entry name" value="NAD(P)-binding Rossmann-fold domains"/>
    <property type="match status" value="1"/>
</dbReference>
<keyword evidence="1" id="KW-0521">NADP</keyword>
<feature type="domain" description="Peptidase M12B" evidence="9">
    <location>
        <begin position="558"/>
        <end position="765"/>
    </location>
</feature>
<keyword evidence="7" id="KW-0472">Membrane</keyword>
<dbReference type="EMBL" id="MKZY01000010">
    <property type="protein sequence ID" value="OOO05029.1"/>
    <property type="molecule type" value="Genomic_DNA"/>
</dbReference>
<evidence type="ECO:0000256" key="1">
    <source>
        <dbReference type="ARBA" id="ARBA00022857"/>
    </source>
</evidence>
<keyword evidence="7" id="KW-0812">Transmembrane</keyword>
<dbReference type="FunFam" id="4.10.70.10:FF:000003">
    <property type="entry name" value="Disintegrin and metalloproteinase domain-containing protein 17"/>
    <property type="match status" value="1"/>
</dbReference>
<dbReference type="GO" id="GO:0046872">
    <property type="term" value="F:metal ion binding"/>
    <property type="evidence" value="ECO:0007669"/>
    <property type="project" value="UniProtKB-KW"/>
</dbReference>
<proteinExistence type="predicted"/>
<dbReference type="PROSITE" id="PS00061">
    <property type="entry name" value="ADH_SHORT"/>
    <property type="match status" value="1"/>
</dbReference>